<evidence type="ECO:0000256" key="6">
    <source>
        <dbReference type="ARBA" id="ARBA00023004"/>
    </source>
</evidence>
<sequence>MFLDLKDISFKYDGTGQYVLKDFNLQAAKGEIVSIIGLSGSGKSTVIRLIAGLEVPNAGTITVNNRIVADKTTFVPPEKRRIGMVFQDYALFPHLTVYSNIAFGLSEMPKRERQVRIDRLLALINMSEYKDRYPYQLSGGQQQRVAVARALAPNPDLLLMDEPFSNIDCELKQKMRMEIRTILKAESVTCIFVTHDKSDVEDLSERTITIVPALMPSVC</sequence>
<evidence type="ECO:0000256" key="1">
    <source>
        <dbReference type="ARBA" id="ARBA00022448"/>
    </source>
</evidence>
<dbReference type="PANTHER" id="PTHR42781:SF4">
    <property type="entry name" value="SPERMIDINE_PUTRESCINE IMPORT ATP-BINDING PROTEIN POTA"/>
    <property type="match status" value="1"/>
</dbReference>
<keyword evidence="4" id="KW-0547">Nucleotide-binding</keyword>
<dbReference type="GO" id="GO:0015408">
    <property type="term" value="F:ABC-type ferric iron transporter activity"/>
    <property type="evidence" value="ECO:0007669"/>
    <property type="project" value="InterPro"/>
</dbReference>
<dbReference type="SMART" id="SM00382">
    <property type="entry name" value="AAA"/>
    <property type="match status" value="1"/>
</dbReference>
<evidence type="ECO:0000313" key="11">
    <source>
        <dbReference type="Proteomes" id="UP000076268"/>
    </source>
</evidence>
<keyword evidence="6" id="KW-0408">Iron</keyword>
<dbReference type="SUPFAM" id="SSF52540">
    <property type="entry name" value="P-loop containing nucleoside triphosphate hydrolases"/>
    <property type="match status" value="1"/>
</dbReference>
<dbReference type="CDD" id="cd03259">
    <property type="entry name" value="ABC_Carb_Solutes_like"/>
    <property type="match status" value="1"/>
</dbReference>
<dbReference type="GO" id="GO:0016020">
    <property type="term" value="C:membrane"/>
    <property type="evidence" value="ECO:0007669"/>
    <property type="project" value="InterPro"/>
</dbReference>
<comment type="caution">
    <text evidence="10">The sequence shown here is derived from an EMBL/GenBank/DDBJ whole genome shotgun (WGS) entry which is preliminary data.</text>
</comment>
<dbReference type="Proteomes" id="UP000076268">
    <property type="component" value="Unassembled WGS sequence"/>
</dbReference>
<dbReference type="PROSITE" id="PS00211">
    <property type="entry name" value="ABC_TRANSPORTER_1"/>
    <property type="match status" value="1"/>
</dbReference>
<name>A0A154BUR3_ANASB</name>
<dbReference type="InterPro" id="IPR003593">
    <property type="entry name" value="AAA+_ATPase"/>
</dbReference>
<keyword evidence="11" id="KW-1185">Reference proteome</keyword>
<evidence type="ECO:0000256" key="4">
    <source>
        <dbReference type="ARBA" id="ARBA00022741"/>
    </source>
</evidence>
<dbReference type="STRING" id="1794912.AXX12_18010"/>
<evidence type="ECO:0000256" key="2">
    <source>
        <dbReference type="ARBA" id="ARBA00022475"/>
    </source>
</evidence>
<dbReference type="OrthoDB" id="9802264at2"/>
<dbReference type="InterPro" id="IPR015853">
    <property type="entry name" value="ABC_transpr_FbpC"/>
</dbReference>
<keyword evidence="2" id="KW-1003">Cell membrane</keyword>
<dbReference type="Gene3D" id="3.40.50.300">
    <property type="entry name" value="P-loop containing nucleotide triphosphate hydrolases"/>
    <property type="match status" value="1"/>
</dbReference>
<dbReference type="EMBL" id="LSGP01000008">
    <property type="protein sequence ID" value="KYZ77763.1"/>
    <property type="molecule type" value="Genomic_DNA"/>
</dbReference>
<feature type="domain" description="ABC transporter" evidence="9">
    <location>
        <begin position="3"/>
        <end position="218"/>
    </location>
</feature>
<keyword evidence="7" id="KW-0406">Ion transport</keyword>
<dbReference type="Pfam" id="PF00005">
    <property type="entry name" value="ABC_tran"/>
    <property type="match status" value="1"/>
</dbReference>
<evidence type="ECO:0000256" key="3">
    <source>
        <dbReference type="ARBA" id="ARBA00022496"/>
    </source>
</evidence>
<organism evidence="10 11">
    <name type="scientific">Anaerosporomusa subterranea</name>
    <dbReference type="NCBI Taxonomy" id="1794912"/>
    <lineage>
        <taxon>Bacteria</taxon>
        <taxon>Bacillati</taxon>
        <taxon>Bacillota</taxon>
        <taxon>Negativicutes</taxon>
        <taxon>Acetonemataceae</taxon>
        <taxon>Anaerosporomusa</taxon>
    </lineage>
</organism>
<accession>A0A154BUR3</accession>
<dbReference type="GO" id="GO:0016887">
    <property type="term" value="F:ATP hydrolysis activity"/>
    <property type="evidence" value="ECO:0007669"/>
    <property type="project" value="InterPro"/>
</dbReference>
<dbReference type="GO" id="GO:0005524">
    <property type="term" value="F:ATP binding"/>
    <property type="evidence" value="ECO:0007669"/>
    <property type="project" value="UniProtKB-KW"/>
</dbReference>
<keyword evidence="3" id="KW-0410">Iron transport</keyword>
<evidence type="ECO:0000259" key="9">
    <source>
        <dbReference type="PROSITE" id="PS50893"/>
    </source>
</evidence>
<evidence type="ECO:0000313" key="10">
    <source>
        <dbReference type="EMBL" id="KYZ77763.1"/>
    </source>
</evidence>
<evidence type="ECO:0000256" key="8">
    <source>
        <dbReference type="ARBA" id="ARBA00023136"/>
    </source>
</evidence>
<keyword evidence="5" id="KW-0067">ATP-binding</keyword>
<proteinExistence type="predicted"/>
<protein>
    <submittedName>
        <fullName evidence="10">ABC transporter</fullName>
    </submittedName>
</protein>
<dbReference type="InterPro" id="IPR050093">
    <property type="entry name" value="ABC_SmlMolc_Importer"/>
</dbReference>
<keyword evidence="8" id="KW-0472">Membrane</keyword>
<reference evidence="10 11" key="1">
    <citation type="submission" date="2016-02" db="EMBL/GenBank/DDBJ databases">
        <title>Anaerosporomusa subterraneum gen. nov., sp. nov., a spore-forming obligate anaerobe isolated from saprolite.</title>
        <authorList>
            <person name="Choi J.K."/>
            <person name="Shah M."/>
            <person name="Yee N."/>
        </authorList>
    </citation>
    <scope>NUCLEOTIDE SEQUENCE [LARGE SCALE GENOMIC DNA]</scope>
    <source>
        <strain evidence="10 11">RU4</strain>
    </source>
</reference>
<evidence type="ECO:0000256" key="5">
    <source>
        <dbReference type="ARBA" id="ARBA00022840"/>
    </source>
</evidence>
<dbReference type="AlphaFoldDB" id="A0A154BUR3"/>
<gene>
    <name evidence="10" type="ORF">AXX12_18010</name>
</gene>
<dbReference type="InterPro" id="IPR003439">
    <property type="entry name" value="ABC_transporter-like_ATP-bd"/>
</dbReference>
<dbReference type="PANTHER" id="PTHR42781">
    <property type="entry name" value="SPERMIDINE/PUTRESCINE IMPORT ATP-BINDING PROTEIN POTA"/>
    <property type="match status" value="1"/>
</dbReference>
<dbReference type="InterPro" id="IPR027417">
    <property type="entry name" value="P-loop_NTPase"/>
</dbReference>
<keyword evidence="1" id="KW-0813">Transport</keyword>
<evidence type="ECO:0000256" key="7">
    <source>
        <dbReference type="ARBA" id="ARBA00023065"/>
    </source>
</evidence>
<dbReference type="PROSITE" id="PS50893">
    <property type="entry name" value="ABC_TRANSPORTER_2"/>
    <property type="match status" value="1"/>
</dbReference>
<dbReference type="RefSeq" id="WP_066238081.1">
    <property type="nucleotide sequence ID" value="NZ_LSGP01000008.1"/>
</dbReference>
<dbReference type="InterPro" id="IPR017871">
    <property type="entry name" value="ABC_transporter-like_CS"/>
</dbReference>